<dbReference type="RefSeq" id="XP_002130904.1">
    <property type="nucleotide sequence ID" value="XM_002130868.3"/>
</dbReference>
<reference evidence="7" key="2">
    <citation type="journal article" date="2008" name="Genome Biol.">
        <title>Improved genome assembly and evidence-based global gene model set for the chordate Ciona intestinalis: new insight into intron and operon populations.</title>
        <authorList>
            <person name="Satou Y."/>
            <person name="Mineta K."/>
            <person name="Ogasawara M."/>
            <person name="Sasakura Y."/>
            <person name="Shoguchi E."/>
            <person name="Ueno K."/>
            <person name="Yamada L."/>
            <person name="Matsumoto J."/>
            <person name="Wasserscheid J."/>
            <person name="Dewar K."/>
            <person name="Wiley G.B."/>
            <person name="Macmil S.L."/>
            <person name="Roe B.A."/>
            <person name="Zeller R.W."/>
            <person name="Hastings K.E."/>
            <person name="Lemaire P."/>
            <person name="Lindquist E."/>
            <person name="Endo T."/>
            <person name="Hotta K."/>
            <person name="Inaba K."/>
        </authorList>
    </citation>
    <scope>NUCLEOTIDE SEQUENCE [LARGE SCALE GENOMIC DNA]</scope>
    <source>
        <strain evidence="7">wild type</strain>
    </source>
</reference>
<dbReference type="PANTHER" id="PTHR22911:SF6">
    <property type="entry name" value="SOLUTE CARRIER FAMILY 35 MEMBER G1"/>
    <property type="match status" value="1"/>
</dbReference>
<evidence type="ECO:0000256" key="3">
    <source>
        <dbReference type="ARBA" id="ARBA00022989"/>
    </source>
</evidence>
<accession>A0A1W2WHA2</accession>
<dbReference type="KEGG" id="cin:100182871"/>
<dbReference type="PANTHER" id="PTHR22911">
    <property type="entry name" value="ACYL-MALONYL CONDENSING ENZYME-RELATED"/>
    <property type="match status" value="1"/>
</dbReference>
<dbReference type="GeneTree" id="ENSGT00940000153249"/>
<evidence type="ECO:0000256" key="5">
    <source>
        <dbReference type="SAM" id="Phobius"/>
    </source>
</evidence>
<dbReference type="Gene3D" id="1.10.3730.20">
    <property type="match status" value="1"/>
</dbReference>
<reference evidence="8" key="1">
    <citation type="journal article" date="2002" name="Science">
        <title>The draft genome of Ciona intestinalis: insights into chordate and vertebrate origins.</title>
        <authorList>
            <person name="Dehal P."/>
            <person name="Satou Y."/>
            <person name="Campbell R.K."/>
            <person name="Chapman J."/>
            <person name="Degnan B."/>
            <person name="De Tomaso A."/>
            <person name="Davidson B."/>
            <person name="Di Gregorio A."/>
            <person name="Gelpke M."/>
            <person name="Goodstein D.M."/>
            <person name="Harafuji N."/>
            <person name="Hastings K.E."/>
            <person name="Ho I."/>
            <person name="Hotta K."/>
            <person name="Huang W."/>
            <person name="Kawashima T."/>
            <person name="Lemaire P."/>
            <person name="Martinez D."/>
            <person name="Meinertzhagen I.A."/>
            <person name="Necula S."/>
            <person name="Nonaka M."/>
            <person name="Putnam N."/>
            <person name="Rash S."/>
            <person name="Saiga H."/>
            <person name="Satake M."/>
            <person name="Terry A."/>
            <person name="Yamada L."/>
            <person name="Wang H.G."/>
            <person name="Awazu S."/>
            <person name="Azumi K."/>
            <person name="Boore J."/>
            <person name="Branno M."/>
            <person name="Chin-Bow S."/>
            <person name="DeSantis R."/>
            <person name="Doyle S."/>
            <person name="Francino P."/>
            <person name="Keys D.N."/>
            <person name="Haga S."/>
            <person name="Hayashi H."/>
            <person name="Hino K."/>
            <person name="Imai K.S."/>
            <person name="Inaba K."/>
            <person name="Kano S."/>
            <person name="Kobayashi K."/>
            <person name="Kobayashi M."/>
            <person name="Lee B.I."/>
            <person name="Makabe K.W."/>
            <person name="Manohar C."/>
            <person name="Matassi G."/>
            <person name="Medina M."/>
            <person name="Mochizuki Y."/>
            <person name="Mount S."/>
            <person name="Morishita T."/>
            <person name="Miura S."/>
            <person name="Nakayama A."/>
            <person name="Nishizaka S."/>
            <person name="Nomoto H."/>
            <person name="Ohta F."/>
            <person name="Oishi K."/>
            <person name="Rigoutsos I."/>
            <person name="Sano M."/>
            <person name="Sasaki A."/>
            <person name="Sasakura Y."/>
            <person name="Shoguchi E."/>
            <person name="Shin-i T."/>
            <person name="Spagnuolo A."/>
            <person name="Stainier D."/>
            <person name="Suzuki M.M."/>
            <person name="Tassy O."/>
            <person name="Takatori N."/>
            <person name="Tokuoka M."/>
            <person name="Yagi K."/>
            <person name="Yoshizaki F."/>
            <person name="Wada S."/>
            <person name="Zhang C."/>
            <person name="Hyatt P.D."/>
            <person name="Larimer F."/>
            <person name="Detter C."/>
            <person name="Doggett N."/>
            <person name="Glavina T."/>
            <person name="Hawkins T."/>
            <person name="Richardson P."/>
            <person name="Lucas S."/>
            <person name="Kohara Y."/>
            <person name="Levine M."/>
            <person name="Satoh N."/>
            <person name="Rokhsar D.S."/>
        </authorList>
    </citation>
    <scope>NUCLEOTIDE SEQUENCE [LARGE SCALE GENOMIC DNA]</scope>
</reference>
<evidence type="ECO:0000259" key="6">
    <source>
        <dbReference type="Pfam" id="PF00892"/>
    </source>
</evidence>
<dbReference type="GeneID" id="100182871"/>
<feature type="domain" description="EamA" evidence="6">
    <location>
        <begin position="14"/>
        <end position="144"/>
    </location>
</feature>
<feature type="transmembrane region" description="Helical" evidence="5">
    <location>
        <begin position="161"/>
        <end position="181"/>
    </location>
</feature>
<feature type="transmembrane region" description="Helical" evidence="5">
    <location>
        <begin position="131"/>
        <end position="149"/>
    </location>
</feature>
<comment type="subcellular location">
    <subcellularLocation>
        <location evidence="1">Membrane</location>
        <topology evidence="1">Multi-pass membrane protein</topology>
    </subcellularLocation>
</comment>
<dbReference type="AlphaFoldDB" id="F6ZVV7"/>
<feature type="transmembrane region" description="Helical" evidence="5">
    <location>
        <begin position="193"/>
        <end position="212"/>
    </location>
</feature>
<dbReference type="Pfam" id="PF00892">
    <property type="entry name" value="EamA"/>
    <property type="match status" value="1"/>
</dbReference>
<feature type="transmembrane region" description="Helical" evidence="5">
    <location>
        <begin position="278"/>
        <end position="296"/>
    </location>
</feature>
<dbReference type="InterPro" id="IPR000620">
    <property type="entry name" value="EamA_dom"/>
</dbReference>
<evidence type="ECO:0000256" key="2">
    <source>
        <dbReference type="ARBA" id="ARBA00022692"/>
    </source>
</evidence>
<evidence type="ECO:0000256" key="1">
    <source>
        <dbReference type="ARBA" id="ARBA00004141"/>
    </source>
</evidence>
<organism evidence="7 8">
    <name type="scientific">Ciona intestinalis</name>
    <name type="common">Transparent sea squirt</name>
    <name type="synonym">Ascidia intestinalis</name>
    <dbReference type="NCBI Taxonomy" id="7719"/>
    <lineage>
        <taxon>Eukaryota</taxon>
        <taxon>Metazoa</taxon>
        <taxon>Chordata</taxon>
        <taxon>Tunicata</taxon>
        <taxon>Ascidiacea</taxon>
        <taxon>Phlebobranchia</taxon>
        <taxon>Cionidae</taxon>
        <taxon>Ciona</taxon>
    </lineage>
</organism>
<feature type="transmembrane region" description="Helical" evidence="5">
    <location>
        <begin position="250"/>
        <end position="272"/>
    </location>
</feature>
<dbReference type="EMBL" id="EAAA01002414">
    <property type="status" value="NOT_ANNOTATED_CDS"/>
    <property type="molecule type" value="Genomic_DNA"/>
</dbReference>
<feature type="transmembrane region" description="Helical" evidence="5">
    <location>
        <begin position="103"/>
        <end position="122"/>
    </location>
</feature>
<evidence type="ECO:0000256" key="4">
    <source>
        <dbReference type="ARBA" id="ARBA00023136"/>
    </source>
</evidence>
<protein>
    <submittedName>
        <fullName evidence="7">Solute carrier family 35 member G1-like</fullName>
    </submittedName>
</protein>
<feature type="transmembrane region" description="Helical" evidence="5">
    <location>
        <begin position="75"/>
        <end position="97"/>
    </location>
</feature>
<keyword evidence="3 5" id="KW-1133">Transmembrane helix</keyword>
<dbReference type="OrthoDB" id="306876at2759"/>
<evidence type="ECO:0000313" key="8">
    <source>
        <dbReference type="Proteomes" id="UP000008144"/>
    </source>
</evidence>
<name>F6ZVV7_CIOIN</name>
<dbReference type="SUPFAM" id="SSF103481">
    <property type="entry name" value="Multidrug resistance efflux transporter EmrE"/>
    <property type="match status" value="1"/>
</dbReference>
<feature type="transmembrane region" description="Helical" evidence="5">
    <location>
        <begin position="45"/>
        <end position="63"/>
    </location>
</feature>
<accession>F6ZVV7</accession>
<reference evidence="7" key="3">
    <citation type="submission" date="2025-08" db="UniProtKB">
        <authorList>
            <consortium name="Ensembl"/>
        </authorList>
    </citation>
    <scope>IDENTIFICATION</scope>
</reference>
<dbReference type="Proteomes" id="UP000008144">
    <property type="component" value="Chromosome 7"/>
</dbReference>
<dbReference type="InParanoid" id="F6ZVV7"/>
<proteinExistence type="predicted"/>
<dbReference type="Ensembl" id="ENSCINT00000014447.2">
    <property type="protein sequence ID" value="ENSCINP00000014447.2"/>
    <property type="gene ID" value="ENSCING00000007037.2"/>
</dbReference>
<dbReference type="InterPro" id="IPR037185">
    <property type="entry name" value="EmrE-like"/>
</dbReference>
<keyword evidence="4 5" id="KW-0472">Membrane</keyword>
<dbReference type="HOGENOM" id="CLU_032828_1_2_1"/>
<sequence length="308" mass="33249">MKVCCYNKADCRSLGILYSVIAAIFGSLAGLSLKVAPSTSQLHGGLSHFILAYTVCLPISTFGPLKFEARRWNLVYTNLFGIMSSISTMTNFLAFEFLPMSDVFAIVSSSAATTMMLACVFLKENCTATDLLFSIVALVGVVLVAQPNFLFHGTEYRDDRYIGTILALACNFSTAFAVLFTRKLAGKVNTVHLILSRSFWGILFCAVSLNFVEGAEEIPCLTVCAFLCLSAVLGLLNWTFRCVALMLERAGPVIVAYSSLIGFAFLLDYFVLGTATNLLSIIGAIAIFASSAGIALKTTVSDCSHERT</sequence>
<feature type="transmembrane region" description="Helical" evidence="5">
    <location>
        <begin position="12"/>
        <end position="33"/>
    </location>
</feature>
<evidence type="ECO:0000313" key="7">
    <source>
        <dbReference type="Ensembl" id="ENSCINP00000014447.2"/>
    </source>
</evidence>
<reference evidence="7" key="4">
    <citation type="submission" date="2025-09" db="UniProtKB">
        <authorList>
            <consortium name="Ensembl"/>
        </authorList>
    </citation>
    <scope>IDENTIFICATION</scope>
</reference>
<feature type="transmembrane region" description="Helical" evidence="5">
    <location>
        <begin position="218"/>
        <end position="238"/>
    </location>
</feature>
<dbReference type="GO" id="GO:0016020">
    <property type="term" value="C:membrane"/>
    <property type="evidence" value="ECO:0000318"/>
    <property type="project" value="GO_Central"/>
</dbReference>
<keyword evidence="8" id="KW-1185">Reference proteome</keyword>
<gene>
    <name evidence="7" type="primary">LOC100182871</name>
</gene>
<keyword evidence="2 5" id="KW-0812">Transmembrane</keyword>